<evidence type="ECO:0000256" key="14">
    <source>
        <dbReference type="ARBA" id="ARBA00032370"/>
    </source>
</evidence>
<sequence>MSSDLLSNLTRRASGESRDSVAGHSERRWDIWLLFFVGALVTYGLVMLYSASAVMASQRMAAHNVLLWSQTQRVVLGVGLLIFALQFDYRWYKRLVYPILLGTVLLLTLVAIPGIGVVQNGARRWFSLGGLSFQPAEVAKLTAVIFMAYSVSKKAKRMGSFTIGFLPHLVIIGLMVGLLMLQPDFGSSVILISMMMLLLFVSGARFSYLLVMTLCGAGLAYVAISNSEYRMKRILAFLDPWSHRQDIGYQISESLIAIGASGLSGRGLGNGAGKLGYVPELWNDFIGTIIAEELGFIGVVVLLSLFIGMLWRGYRVAFNAVDPFGMYLAFGITSLFALQGMANLFVVTGMLPTKGLTLPFVSFGGTSMIISLFAIGIVLNISRNEEDTWERERDLRAARREERRWERKRRNILKRRDDLRS</sequence>
<keyword evidence="3" id="KW-1003">Cell membrane</keyword>
<evidence type="ECO:0000256" key="3">
    <source>
        <dbReference type="ARBA" id="ARBA00022475"/>
    </source>
</evidence>
<dbReference type="InterPro" id="IPR013437">
    <property type="entry name" value="FtsW"/>
</dbReference>
<evidence type="ECO:0000256" key="15">
    <source>
        <dbReference type="ARBA" id="ARBA00033270"/>
    </source>
</evidence>
<dbReference type="EMBL" id="VOSM01000003">
    <property type="protein sequence ID" value="TXD37533.1"/>
    <property type="molecule type" value="Genomic_DNA"/>
</dbReference>
<evidence type="ECO:0000256" key="17">
    <source>
        <dbReference type="ARBA" id="ARBA00041185"/>
    </source>
</evidence>
<evidence type="ECO:0000256" key="20">
    <source>
        <dbReference type="ARBA" id="ARBA00049902"/>
    </source>
</evidence>
<keyword evidence="10 21" id="KW-1133">Transmembrane helix</keyword>
<dbReference type="OrthoDB" id="9768187at2"/>
<dbReference type="PANTHER" id="PTHR30474">
    <property type="entry name" value="CELL CYCLE PROTEIN"/>
    <property type="match status" value="1"/>
</dbReference>
<comment type="caution">
    <text evidence="22">The sequence shown here is derived from an EMBL/GenBank/DDBJ whole genome shotgun (WGS) entry which is preliminary data.</text>
</comment>
<dbReference type="GO" id="GO:0051301">
    <property type="term" value="P:cell division"/>
    <property type="evidence" value="ECO:0007669"/>
    <property type="project" value="UniProtKB-KW"/>
</dbReference>
<accession>A0A5C6X6U9</accession>
<keyword evidence="12" id="KW-0131">Cell cycle</keyword>
<feature type="transmembrane region" description="Helical" evidence="21">
    <location>
        <begin position="208"/>
        <end position="224"/>
    </location>
</feature>
<organism evidence="22 23">
    <name type="scientific">Lujinxingia vulgaris</name>
    <dbReference type="NCBI Taxonomy" id="2600176"/>
    <lineage>
        <taxon>Bacteria</taxon>
        <taxon>Deltaproteobacteria</taxon>
        <taxon>Bradymonadales</taxon>
        <taxon>Lujinxingiaceae</taxon>
        <taxon>Lujinxingia</taxon>
    </lineage>
</organism>
<keyword evidence="6" id="KW-0808">Transferase</keyword>
<dbReference type="Pfam" id="PF01098">
    <property type="entry name" value="FTSW_RODA_SPOVE"/>
    <property type="match status" value="1"/>
</dbReference>
<evidence type="ECO:0000313" key="23">
    <source>
        <dbReference type="Proteomes" id="UP000321412"/>
    </source>
</evidence>
<feature type="transmembrane region" description="Helical" evidence="21">
    <location>
        <begin position="326"/>
        <end position="348"/>
    </location>
</feature>
<feature type="transmembrane region" description="Helical" evidence="21">
    <location>
        <begin position="96"/>
        <end position="119"/>
    </location>
</feature>
<keyword evidence="4" id="KW-0132">Cell division</keyword>
<evidence type="ECO:0000256" key="9">
    <source>
        <dbReference type="ARBA" id="ARBA00022984"/>
    </source>
</evidence>
<comment type="pathway">
    <text evidence="2">Cell wall biogenesis; peptidoglycan biosynthesis.</text>
</comment>
<evidence type="ECO:0000256" key="7">
    <source>
        <dbReference type="ARBA" id="ARBA00022692"/>
    </source>
</evidence>
<comment type="catalytic activity">
    <reaction evidence="20">
        <text>[GlcNAc-(1-&gt;4)-Mur2Ac(oyl-L-Ala-gamma-D-Glu-L-Lys-D-Ala-D-Ala)](n)-di-trans,octa-cis-undecaprenyl diphosphate + beta-D-GlcNAc-(1-&gt;4)-Mur2Ac(oyl-L-Ala-gamma-D-Glu-L-Lys-D-Ala-D-Ala)-di-trans,octa-cis-undecaprenyl diphosphate = [GlcNAc-(1-&gt;4)-Mur2Ac(oyl-L-Ala-gamma-D-Glu-L-Lys-D-Ala-D-Ala)](n+1)-di-trans,octa-cis-undecaprenyl diphosphate + di-trans,octa-cis-undecaprenyl diphosphate + H(+)</text>
        <dbReference type="Rhea" id="RHEA:23708"/>
        <dbReference type="Rhea" id="RHEA-COMP:9602"/>
        <dbReference type="Rhea" id="RHEA-COMP:9603"/>
        <dbReference type="ChEBI" id="CHEBI:15378"/>
        <dbReference type="ChEBI" id="CHEBI:58405"/>
        <dbReference type="ChEBI" id="CHEBI:60033"/>
        <dbReference type="ChEBI" id="CHEBI:78435"/>
        <dbReference type="EC" id="2.4.99.28"/>
    </reaction>
</comment>
<evidence type="ECO:0000256" key="8">
    <source>
        <dbReference type="ARBA" id="ARBA00022960"/>
    </source>
</evidence>
<dbReference type="GO" id="GO:0015648">
    <property type="term" value="F:lipid-linked peptidoglycan transporter activity"/>
    <property type="evidence" value="ECO:0007669"/>
    <property type="project" value="TreeGrafter"/>
</dbReference>
<dbReference type="GO" id="GO:0008360">
    <property type="term" value="P:regulation of cell shape"/>
    <property type="evidence" value="ECO:0007669"/>
    <property type="project" value="UniProtKB-KW"/>
</dbReference>
<evidence type="ECO:0000256" key="2">
    <source>
        <dbReference type="ARBA" id="ARBA00004752"/>
    </source>
</evidence>
<dbReference type="GO" id="GO:0032153">
    <property type="term" value="C:cell division site"/>
    <property type="evidence" value="ECO:0007669"/>
    <property type="project" value="TreeGrafter"/>
</dbReference>
<dbReference type="Proteomes" id="UP000321412">
    <property type="component" value="Unassembled WGS sequence"/>
</dbReference>
<evidence type="ECO:0000256" key="18">
    <source>
        <dbReference type="ARBA" id="ARBA00041418"/>
    </source>
</evidence>
<evidence type="ECO:0000256" key="5">
    <source>
        <dbReference type="ARBA" id="ARBA00022676"/>
    </source>
</evidence>
<dbReference type="GO" id="GO:0008955">
    <property type="term" value="F:peptidoglycan glycosyltransferase activity"/>
    <property type="evidence" value="ECO:0007669"/>
    <property type="project" value="UniProtKB-EC"/>
</dbReference>
<feature type="transmembrane region" description="Helical" evidence="21">
    <location>
        <begin position="185"/>
        <end position="201"/>
    </location>
</feature>
<protein>
    <recommendedName>
        <fullName evidence="17">Probable peptidoglycan glycosyltransferase FtsW</fullName>
        <ecNumber evidence="19">2.4.99.28</ecNumber>
    </recommendedName>
    <alternativeName>
        <fullName evidence="18">Cell division protein FtsW</fullName>
    </alternativeName>
    <alternativeName>
        <fullName evidence="15">Cell wall polymerase</fullName>
    </alternativeName>
    <alternativeName>
        <fullName evidence="14">Peptidoglycan polymerase</fullName>
    </alternativeName>
</protein>
<evidence type="ECO:0000256" key="21">
    <source>
        <dbReference type="SAM" id="Phobius"/>
    </source>
</evidence>
<reference evidence="22 23" key="1">
    <citation type="submission" date="2019-08" db="EMBL/GenBank/DDBJ databases">
        <title>Bradymonadales sp. TMQ4.</title>
        <authorList>
            <person name="Liang Q."/>
        </authorList>
    </citation>
    <scope>NUCLEOTIDE SEQUENCE [LARGE SCALE GENOMIC DNA]</scope>
    <source>
        <strain evidence="22 23">TMQ4</strain>
    </source>
</reference>
<comment type="subcellular location">
    <subcellularLocation>
        <location evidence="1">Cell membrane</location>
        <topology evidence="1">Multi-pass membrane protein</topology>
    </subcellularLocation>
</comment>
<dbReference type="AlphaFoldDB" id="A0A5C6X6U9"/>
<dbReference type="GO" id="GO:0009252">
    <property type="term" value="P:peptidoglycan biosynthetic process"/>
    <property type="evidence" value="ECO:0007669"/>
    <property type="project" value="UniProtKB-KW"/>
</dbReference>
<evidence type="ECO:0000256" key="16">
    <source>
        <dbReference type="ARBA" id="ARBA00038053"/>
    </source>
</evidence>
<evidence type="ECO:0000256" key="19">
    <source>
        <dbReference type="ARBA" id="ARBA00044770"/>
    </source>
</evidence>
<feature type="transmembrane region" description="Helical" evidence="21">
    <location>
        <begin position="71"/>
        <end position="89"/>
    </location>
</feature>
<dbReference type="EC" id="2.4.99.28" evidence="19"/>
<name>A0A5C6X6U9_9DELT</name>
<dbReference type="PANTHER" id="PTHR30474:SF2">
    <property type="entry name" value="PEPTIDOGLYCAN GLYCOSYLTRANSFERASE FTSW-RELATED"/>
    <property type="match status" value="1"/>
</dbReference>
<proteinExistence type="inferred from homology"/>
<dbReference type="InterPro" id="IPR001182">
    <property type="entry name" value="FtsW/RodA"/>
</dbReference>
<dbReference type="GO" id="GO:0005886">
    <property type="term" value="C:plasma membrane"/>
    <property type="evidence" value="ECO:0007669"/>
    <property type="project" value="UniProtKB-SubCell"/>
</dbReference>
<evidence type="ECO:0000256" key="11">
    <source>
        <dbReference type="ARBA" id="ARBA00023136"/>
    </source>
</evidence>
<comment type="similarity">
    <text evidence="16">Belongs to the SEDS family. FtsW subfamily.</text>
</comment>
<dbReference type="NCBIfam" id="TIGR02614">
    <property type="entry name" value="ftsW"/>
    <property type="match status" value="1"/>
</dbReference>
<feature type="transmembrane region" description="Helical" evidence="21">
    <location>
        <begin position="360"/>
        <end position="381"/>
    </location>
</feature>
<feature type="transmembrane region" description="Helical" evidence="21">
    <location>
        <begin position="294"/>
        <end position="314"/>
    </location>
</feature>
<feature type="transmembrane region" description="Helical" evidence="21">
    <location>
        <begin position="31"/>
        <end position="51"/>
    </location>
</feature>
<keyword evidence="13" id="KW-0961">Cell wall biogenesis/degradation</keyword>
<keyword evidence="8" id="KW-0133">Cell shape</keyword>
<evidence type="ECO:0000256" key="13">
    <source>
        <dbReference type="ARBA" id="ARBA00023316"/>
    </source>
</evidence>
<gene>
    <name evidence="22" type="primary">ftsW</name>
    <name evidence="22" type="ORF">FRC98_07525</name>
</gene>
<keyword evidence="7 21" id="KW-0812">Transmembrane</keyword>
<dbReference type="GO" id="GO:0071555">
    <property type="term" value="P:cell wall organization"/>
    <property type="evidence" value="ECO:0007669"/>
    <property type="project" value="UniProtKB-KW"/>
</dbReference>
<evidence type="ECO:0000256" key="1">
    <source>
        <dbReference type="ARBA" id="ARBA00004651"/>
    </source>
</evidence>
<evidence type="ECO:0000256" key="10">
    <source>
        <dbReference type="ARBA" id="ARBA00022989"/>
    </source>
</evidence>
<evidence type="ECO:0000313" key="22">
    <source>
        <dbReference type="EMBL" id="TXD37533.1"/>
    </source>
</evidence>
<feature type="transmembrane region" description="Helical" evidence="21">
    <location>
        <begin position="161"/>
        <end position="179"/>
    </location>
</feature>
<keyword evidence="11 21" id="KW-0472">Membrane</keyword>
<keyword evidence="9" id="KW-0573">Peptidoglycan synthesis</keyword>
<dbReference type="RefSeq" id="WP_146980689.1">
    <property type="nucleotide sequence ID" value="NZ_VOSM01000003.1"/>
</dbReference>
<evidence type="ECO:0000256" key="12">
    <source>
        <dbReference type="ARBA" id="ARBA00023306"/>
    </source>
</evidence>
<keyword evidence="5" id="KW-0328">Glycosyltransferase</keyword>
<evidence type="ECO:0000256" key="6">
    <source>
        <dbReference type="ARBA" id="ARBA00022679"/>
    </source>
</evidence>
<evidence type="ECO:0000256" key="4">
    <source>
        <dbReference type="ARBA" id="ARBA00022618"/>
    </source>
</evidence>
<keyword evidence="23" id="KW-1185">Reference proteome</keyword>